<dbReference type="PANTHER" id="PTHR30069">
    <property type="entry name" value="TONB-DEPENDENT OUTER MEMBRANE RECEPTOR"/>
    <property type="match status" value="1"/>
</dbReference>
<gene>
    <name evidence="10" type="ORF">ACFS1K_06090</name>
</gene>
<dbReference type="InterPro" id="IPR008969">
    <property type="entry name" value="CarboxyPept-like_regulatory"/>
</dbReference>
<accession>A0ABW5VEA5</accession>
<dbReference type="Gene3D" id="2.170.130.10">
    <property type="entry name" value="TonB-dependent receptor, plug domain"/>
    <property type="match status" value="1"/>
</dbReference>
<evidence type="ECO:0000256" key="1">
    <source>
        <dbReference type="ARBA" id="ARBA00004571"/>
    </source>
</evidence>
<dbReference type="InterPro" id="IPR039426">
    <property type="entry name" value="TonB-dep_rcpt-like"/>
</dbReference>
<dbReference type="InterPro" id="IPR012910">
    <property type="entry name" value="Plug_dom"/>
</dbReference>
<dbReference type="Proteomes" id="UP001597532">
    <property type="component" value="Unassembled WGS sequence"/>
</dbReference>
<dbReference type="Pfam" id="PF07715">
    <property type="entry name" value="Plug"/>
    <property type="match status" value="1"/>
</dbReference>
<keyword evidence="11" id="KW-1185">Reference proteome</keyword>
<dbReference type="NCBIfam" id="TIGR04056">
    <property type="entry name" value="OMP_RagA_SusC"/>
    <property type="match status" value="1"/>
</dbReference>
<keyword evidence="3 8" id="KW-1134">Transmembrane beta strand</keyword>
<evidence type="ECO:0000256" key="4">
    <source>
        <dbReference type="ARBA" id="ARBA00022692"/>
    </source>
</evidence>
<comment type="subcellular location">
    <subcellularLocation>
        <location evidence="1 8">Cell outer membrane</location>
        <topology evidence="1 8">Multi-pass membrane protein</topology>
    </subcellularLocation>
</comment>
<feature type="domain" description="TonB-dependent receptor plug" evidence="9">
    <location>
        <begin position="125"/>
        <end position="250"/>
    </location>
</feature>
<dbReference type="PANTHER" id="PTHR30069:SF29">
    <property type="entry name" value="HEMOGLOBIN AND HEMOGLOBIN-HAPTOGLOBIN-BINDING PROTEIN 1-RELATED"/>
    <property type="match status" value="1"/>
</dbReference>
<organism evidence="10 11">
    <name type="scientific">Arenibacter antarcticus</name>
    <dbReference type="NCBI Taxonomy" id="2040469"/>
    <lineage>
        <taxon>Bacteria</taxon>
        <taxon>Pseudomonadati</taxon>
        <taxon>Bacteroidota</taxon>
        <taxon>Flavobacteriia</taxon>
        <taxon>Flavobacteriales</taxon>
        <taxon>Flavobacteriaceae</taxon>
        <taxon>Arenibacter</taxon>
    </lineage>
</organism>
<evidence type="ECO:0000256" key="2">
    <source>
        <dbReference type="ARBA" id="ARBA00022448"/>
    </source>
</evidence>
<dbReference type="Gene3D" id="2.40.170.20">
    <property type="entry name" value="TonB-dependent receptor, beta-barrel domain"/>
    <property type="match status" value="1"/>
</dbReference>
<reference evidence="11" key="1">
    <citation type="journal article" date="2019" name="Int. J. Syst. Evol. Microbiol.">
        <title>The Global Catalogue of Microorganisms (GCM) 10K type strain sequencing project: providing services to taxonomists for standard genome sequencing and annotation.</title>
        <authorList>
            <consortium name="The Broad Institute Genomics Platform"/>
            <consortium name="The Broad Institute Genome Sequencing Center for Infectious Disease"/>
            <person name="Wu L."/>
            <person name="Ma J."/>
        </authorList>
    </citation>
    <scope>NUCLEOTIDE SEQUENCE [LARGE SCALE GENOMIC DNA]</scope>
    <source>
        <strain evidence="11">KCTC 52924</strain>
    </source>
</reference>
<protein>
    <submittedName>
        <fullName evidence="10">SusC/RagA family TonB-linked outer membrane protein</fullName>
    </submittedName>
</protein>
<evidence type="ECO:0000313" key="11">
    <source>
        <dbReference type="Proteomes" id="UP001597532"/>
    </source>
</evidence>
<evidence type="ECO:0000313" key="10">
    <source>
        <dbReference type="EMBL" id="MFD2789321.1"/>
    </source>
</evidence>
<keyword evidence="4 8" id="KW-0812">Transmembrane</keyword>
<evidence type="ECO:0000259" key="9">
    <source>
        <dbReference type="Pfam" id="PF07715"/>
    </source>
</evidence>
<keyword evidence="7 8" id="KW-0998">Cell outer membrane</keyword>
<proteinExistence type="inferred from homology"/>
<keyword evidence="2 8" id="KW-0813">Transport</keyword>
<evidence type="ECO:0000256" key="6">
    <source>
        <dbReference type="ARBA" id="ARBA00023136"/>
    </source>
</evidence>
<dbReference type="InterPro" id="IPR023996">
    <property type="entry name" value="TonB-dep_OMP_SusC/RagA"/>
</dbReference>
<keyword evidence="5" id="KW-0732">Signal</keyword>
<sequence>MKNKLLQIQIIFVLLICGTSIGQNVSISGTVNDLNGDPLPGASVVIEGTSKGVVTDFDGNYSIEIESSELKSNGGPYVYMIASYVGFANSRIEIGNKTVINFKLSEDAESLDEVVVTALGITREKRSLGYATEQVKAEKLGLSAESNVVNLLSGQAAGVQVTGSNNIGGSSSVVIRGVSSLGGNNQPLFVIDGTPMINNNINSLNTQQGTRGRDYGNGISDINSDDIETITVLRGANASALYGSRAANGVVLITTKKGRATTKGLGVSVTNSLEIGQVFDLPNYQNKYGGGATQKFSDYNGELIPDYTTDESWGPMLDGTLVRQYYSWFKDDPDYGKKTPWVAHPNNVKDFYQSAMNKKTSVSVSGRGETSQFRLSYTNLDQEGVVPNSSLSRNSISVSASDEISDKLTAGANFSYINTYTKGRPSFGSSGNGSEEGSGLDSPVRGMDQWFQRQVDLNRAKDYQTKYASNKSWNISSPTNLDAKFWDNPYFTLYNNYTEDWKNRVFGNVFAKYQITKNLSAEVNARTDFYTLRAEARIVKGSQGNLFNGGEYQESMRKFQENNYDALLRYEKDISESLSLTINAGANRRDFSSHKNGGITIGGLSVPTLFSLESSVDRPIIEDTTFKKRVNSVYSSVSLGYKDLLYLDGSYRSDWSSTLPSENNSYQYPSFNGSFIFSELIDSGLLNYGKLRAGWSKVGNDTDPYSLVGAFSAGVGYGNLPLYSVPNTLNNSNLKPEETYSKEIGVDLKILNNIDLGLTYYDSYTTNQIITLPVSSTSGYSSFIINAGRLSNSGVEATLGASPIRSQDGFNWDFSTNFAKNTSKVEELYKDELGNEINSVVINNNSSSVFITAEVGKPYGTFVVDGFERNEKGERLVDANGKYIRERGIKKGSYLPDWTGGFYNTFSYKGFSLSANIAVQKGGLIFSYTNRVGTRSGQFENTTGLNDKGNPVRNPVAEGGGVLAQGVDINGNPNTVYQDAKSYFKNLDDFYENFLYDASFIKLRDITLSYKLPRKWLDRTPLDNIAISIYGRNIATLHKNTPNIDPEVTYGSGNIQGIENSTTPATRYFGMNLNVKF</sequence>
<evidence type="ECO:0000256" key="5">
    <source>
        <dbReference type="ARBA" id="ARBA00022729"/>
    </source>
</evidence>
<dbReference type="InterPro" id="IPR023997">
    <property type="entry name" value="TonB-dep_OMP_SusC/RagA_CS"/>
</dbReference>
<comment type="similarity">
    <text evidence="8">Belongs to the TonB-dependent receptor family.</text>
</comment>
<comment type="caution">
    <text evidence="10">The sequence shown here is derived from an EMBL/GenBank/DDBJ whole genome shotgun (WGS) entry which is preliminary data.</text>
</comment>
<evidence type="ECO:0000256" key="3">
    <source>
        <dbReference type="ARBA" id="ARBA00022452"/>
    </source>
</evidence>
<dbReference type="SUPFAM" id="SSF56935">
    <property type="entry name" value="Porins"/>
    <property type="match status" value="1"/>
</dbReference>
<dbReference type="NCBIfam" id="TIGR04057">
    <property type="entry name" value="SusC_RagA_signa"/>
    <property type="match status" value="1"/>
</dbReference>
<keyword evidence="6 8" id="KW-0472">Membrane</keyword>
<dbReference type="Gene3D" id="2.60.40.1120">
    <property type="entry name" value="Carboxypeptidase-like, regulatory domain"/>
    <property type="match status" value="1"/>
</dbReference>
<dbReference type="InterPro" id="IPR037066">
    <property type="entry name" value="Plug_dom_sf"/>
</dbReference>
<name>A0ABW5VEA5_9FLAO</name>
<dbReference type="EMBL" id="JBHUOK010000021">
    <property type="protein sequence ID" value="MFD2789321.1"/>
    <property type="molecule type" value="Genomic_DNA"/>
</dbReference>
<evidence type="ECO:0000256" key="8">
    <source>
        <dbReference type="PROSITE-ProRule" id="PRU01360"/>
    </source>
</evidence>
<dbReference type="SUPFAM" id="SSF49464">
    <property type="entry name" value="Carboxypeptidase regulatory domain-like"/>
    <property type="match status" value="1"/>
</dbReference>
<dbReference type="Pfam" id="PF13715">
    <property type="entry name" value="CarbopepD_reg_2"/>
    <property type="match status" value="1"/>
</dbReference>
<dbReference type="InterPro" id="IPR036942">
    <property type="entry name" value="Beta-barrel_TonB_sf"/>
</dbReference>
<dbReference type="PROSITE" id="PS52016">
    <property type="entry name" value="TONB_DEPENDENT_REC_3"/>
    <property type="match status" value="1"/>
</dbReference>
<dbReference type="RefSeq" id="WP_251808037.1">
    <property type="nucleotide sequence ID" value="NZ_CP166679.1"/>
</dbReference>
<evidence type="ECO:0000256" key="7">
    <source>
        <dbReference type="ARBA" id="ARBA00023237"/>
    </source>
</evidence>